<accession>A0A0X3NTR2</accession>
<organism evidence="1">
    <name type="scientific">Schistocephalus solidus</name>
    <name type="common">Tapeworm</name>
    <dbReference type="NCBI Taxonomy" id="70667"/>
    <lineage>
        <taxon>Eukaryota</taxon>
        <taxon>Metazoa</taxon>
        <taxon>Spiralia</taxon>
        <taxon>Lophotrochozoa</taxon>
        <taxon>Platyhelminthes</taxon>
        <taxon>Cestoda</taxon>
        <taxon>Eucestoda</taxon>
        <taxon>Diphyllobothriidea</taxon>
        <taxon>Diphyllobothriidae</taxon>
        <taxon>Schistocephalus</taxon>
    </lineage>
</organism>
<name>A0A0X3NTR2_SCHSO</name>
<protein>
    <submittedName>
        <fullName evidence="1">Uncharacterized protein</fullName>
    </submittedName>
</protein>
<sequence>MKLKKTSLSPNLVRNESIQSPAIHVNTAQQRATTRTSAYKSRNGMHTKTLESVAITRRDSRWQLLSSAVRFRRRLSLPLRTHLFCHQPLAKKFNNPKKYMYVSRKVLQMNSCLFYSKQV</sequence>
<dbReference type="AlphaFoldDB" id="A0A0X3NTR2"/>
<evidence type="ECO:0000313" key="1">
    <source>
        <dbReference type="EMBL" id="JAP42968.1"/>
    </source>
</evidence>
<dbReference type="EMBL" id="GEEE01020257">
    <property type="protein sequence ID" value="JAP42968.1"/>
    <property type="molecule type" value="Transcribed_RNA"/>
</dbReference>
<gene>
    <name evidence="1" type="ORF">TR148980</name>
</gene>
<proteinExistence type="predicted"/>
<reference evidence="1" key="1">
    <citation type="submission" date="2016-01" db="EMBL/GenBank/DDBJ databases">
        <title>Reference transcriptome for the parasite Schistocephalus solidus: insights into the molecular evolution of parasitism.</title>
        <authorList>
            <person name="Hebert F.O."/>
            <person name="Grambauer S."/>
            <person name="Barber I."/>
            <person name="Landry C.R."/>
            <person name="Aubin-Horth N."/>
        </authorList>
    </citation>
    <scope>NUCLEOTIDE SEQUENCE</scope>
</reference>